<evidence type="ECO:0000313" key="1">
    <source>
        <dbReference type="EMBL" id="MFD1043242.1"/>
    </source>
</evidence>
<dbReference type="RefSeq" id="WP_162377037.1">
    <property type="nucleotide sequence ID" value="NZ_JBHTKN010000008.1"/>
</dbReference>
<reference evidence="2" key="1">
    <citation type="journal article" date="2019" name="Int. J. Syst. Evol. Microbiol.">
        <title>The Global Catalogue of Microorganisms (GCM) 10K type strain sequencing project: providing services to taxonomists for standard genome sequencing and annotation.</title>
        <authorList>
            <consortium name="The Broad Institute Genomics Platform"/>
            <consortium name="The Broad Institute Genome Sequencing Center for Infectious Disease"/>
            <person name="Wu L."/>
            <person name="Ma J."/>
        </authorList>
    </citation>
    <scope>NUCLEOTIDE SEQUENCE [LARGE SCALE GENOMIC DNA]</scope>
    <source>
        <strain evidence="2">CCUG 55854</strain>
    </source>
</reference>
<proteinExistence type="predicted"/>
<organism evidence="1 2">
    <name type="scientific">Pseudoxanthomonas kaohsiungensis</name>
    <dbReference type="NCBI Taxonomy" id="283923"/>
    <lineage>
        <taxon>Bacteria</taxon>
        <taxon>Pseudomonadati</taxon>
        <taxon>Pseudomonadota</taxon>
        <taxon>Gammaproteobacteria</taxon>
        <taxon>Lysobacterales</taxon>
        <taxon>Lysobacteraceae</taxon>
        <taxon>Pseudoxanthomonas</taxon>
    </lineage>
</organism>
<gene>
    <name evidence="1" type="ORF">ACFQ2N_12885</name>
</gene>
<evidence type="ECO:0000313" key="2">
    <source>
        <dbReference type="Proteomes" id="UP001597033"/>
    </source>
</evidence>
<dbReference type="Proteomes" id="UP001597033">
    <property type="component" value="Unassembled WGS sequence"/>
</dbReference>
<name>A0ABW3LZ02_9GAMM</name>
<comment type="caution">
    <text evidence="1">The sequence shown here is derived from an EMBL/GenBank/DDBJ whole genome shotgun (WGS) entry which is preliminary data.</text>
</comment>
<accession>A0ABW3LZ02</accession>
<dbReference type="EMBL" id="JBHTKN010000008">
    <property type="protein sequence ID" value="MFD1043242.1"/>
    <property type="molecule type" value="Genomic_DNA"/>
</dbReference>
<protein>
    <submittedName>
        <fullName evidence="1">Uncharacterized protein</fullName>
    </submittedName>
</protein>
<keyword evidence="2" id="KW-1185">Reference proteome</keyword>
<sequence>MFDNHQPSLANPTVTGVQIPDVDQKFDLVAGGIKTVKTENKRNDSVIWADPKAITTLPGLNGRLHSPERAARVRAYADDMKRNGFMPTRLSPVT</sequence>